<accession>A0A4C1V616</accession>
<proteinExistence type="predicted"/>
<dbReference type="AlphaFoldDB" id="A0A4C1V616"/>
<dbReference type="EMBL" id="BGZK01000277">
    <property type="protein sequence ID" value="GBP33687.1"/>
    <property type="molecule type" value="Genomic_DNA"/>
</dbReference>
<evidence type="ECO:0000313" key="2">
    <source>
        <dbReference type="EMBL" id="GBP33687.1"/>
    </source>
</evidence>
<keyword evidence="3" id="KW-1185">Reference proteome</keyword>
<evidence type="ECO:0000313" key="3">
    <source>
        <dbReference type="Proteomes" id="UP000299102"/>
    </source>
</evidence>
<name>A0A4C1V616_EUMVA</name>
<evidence type="ECO:0000256" key="1">
    <source>
        <dbReference type="SAM" id="MobiDB-lite"/>
    </source>
</evidence>
<organism evidence="2 3">
    <name type="scientific">Eumeta variegata</name>
    <name type="common">Bagworm moth</name>
    <name type="synonym">Eumeta japonica</name>
    <dbReference type="NCBI Taxonomy" id="151549"/>
    <lineage>
        <taxon>Eukaryota</taxon>
        <taxon>Metazoa</taxon>
        <taxon>Ecdysozoa</taxon>
        <taxon>Arthropoda</taxon>
        <taxon>Hexapoda</taxon>
        <taxon>Insecta</taxon>
        <taxon>Pterygota</taxon>
        <taxon>Neoptera</taxon>
        <taxon>Endopterygota</taxon>
        <taxon>Lepidoptera</taxon>
        <taxon>Glossata</taxon>
        <taxon>Ditrysia</taxon>
        <taxon>Tineoidea</taxon>
        <taxon>Psychidae</taxon>
        <taxon>Oiketicinae</taxon>
        <taxon>Eumeta</taxon>
    </lineage>
</organism>
<comment type="caution">
    <text evidence="2">The sequence shown here is derived from an EMBL/GenBank/DDBJ whole genome shotgun (WGS) entry which is preliminary data.</text>
</comment>
<feature type="region of interest" description="Disordered" evidence="1">
    <location>
        <begin position="20"/>
        <end position="39"/>
    </location>
</feature>
<dbReference type="Proteomes" id="UP000299102">
    <property type="component" value="Unassembled WGS sequence"/>
</dbReference>
<gene>
    <name evidence="2" type="ORF">EVAR_16725_1</name>
</gene>
<reference evidence="2 3" key="1">
    <citation type="journal article" date="2019" name="Commun. Biol.">
        <title>The bagworm genome reveals a unique fibroin gene that provides high tensile strength.</title>
        <authorList>
            <person name="Kono N."/>
            <person name="Nakamura H."/>
            <person name="Ohtoshi R."/>
            <person name="Tomita M."/>
            <person name="Numata K."/>
            <person name="Arakawa K."/>
        </authorList>
    </citation>
    <scope>NUCLEOTIDE SEQUENCE [LARGE SCALE GENOMIC DNA]</scope>
</reference>
<protein>
    <submittedName>
        <fullName evidence="2">Uncharacterized protein</fullName>
    </submittedName>
</protein>
<sequence>MKLSSGYRQRELALNDAYLRRDHRQTREGANSETRGTEQLRGHVKEMQSLQNARYCCVQVSIPLSVKYKVRIALDYSDYPSALILNADASLTLGYKVATNLDHTLDYEADCTLSSSNYGPAVAYETASTIDFSNLCLTLSAILMSLIATSSLFRFKFFRPTVALSFDSDLVLDHEIDFARGF</sequence>